<comment type="caution">
    <text evidence="2">The sequence shown here is derived from an EMBL/GenBank/DDBJ whole genome shotgun (WGS) entry which is preliminary data.</text>
</comment>
<evidence type="ECO:0000256" key="1">
    <source>
        <dbReference type="SAM" id="MobiDB-lite"/>
    </source>
</evidence>
<feature type="region of interest" description="Disordered" evidence="1">
    <location>
        <begin position="201"/>
        <end position="232"/>
    </location>
</feature>
<sequence length="660" mass="72172">MTENNPFGAAYSQPEENRTSTKKAALPSIRSAITDWTKNVARNLTDLMENTGGGEGGALPARKPSPAVPSASAAAGLTPEIHNDKEAAMKWPSPNARSGQQPGEIDLSAFDFSGPEKRDTPEVEKPAPRLDPGKGERRAQAFGMTVTGADSQPAPQAALPETGQSIRENGKTAGDDSADATPYKTAEPLIGLYKTNGTVPPTSGAVSGAGKAALPEKAQAEAGQQPGEPAATPGAILSRIESEQFTRKAKAALNPFFQTSADIAQGIAGWRQARFDPEPLTRYGKEERETFNWLFNSIRDLYDGWRFDPNMAKKQAYTFLDRINPAFYEGTVGFDRIGEGRFSLDEATGQIRDYLKTGTAPTLAVAEQTAKTMRDLDDTAYGETVRNFVASVHMGALNFTRNTVETALTVMSSAPPIEIAMFHYQQMYLAHGNDTAGFAHELENMVHFSNRVKDNTVNWAEDAKEAYRAIRTDDYNRLKWLTLNPTEAAWMRPDKLTGDFFEKLLPAVFGMKLAGKAAQGIGLLQRGELFVKGVQAVKTAYSHAYYAIRRQYGRNPERLDWDGEWLKYRQESRLPQSQARELYIEAKARQAGVQSGMLSLATFTMGNAFRSVTGTGSEGAVLSHLQQFIITQGAFMAKEAVQGAIWTIYNSSDEDESKVE</sequence>
<feature type="region of interest" description="Disordered" evidence="1">
    <location>
        <begin position="1"/>
        <end position="26"/>
    </location>
</feature>
<keyword evidence="3" id="KW-1185">Reference proteome</keyword>
<feature type="compositionally biased region" description="Basic and acidic residues" evidence="1">
    <location>
        <begin position="114"/>
        <end position="139"/>
    </location>
</feature>
<dbReference type="EMBL" id="ACDP02000023">
    <property type="protein sequence ID" value="EQM95152.1"/>
    <property type="molecule type" value="Genomic_DNA"/>
</dbReference>
<dbReference type="HOGENOM" id="CLU_415517_0_0_4"/>
<dbReference type="AlphaFoldDB" id="T5LPJ8"/>
<feature type="compositionally biased region" description="Low complexity" evidence="1">
    <location>
        <begin position="60"/>
        <end position="75"/>
    </location>
</feature>
<name>T5LPJ8_9BURK</name>
<dbReference type="RefSeq" id="WP_020995084.1">
    <property type="nucleotide sequence ID" value="NZ_KI392031.1"/>
</dbReference>
<organism evidence="2 3">
    <name type="scientific">Oxalobacter paraformigenes</name>
    <dbReference type="NCBI Taxonomy" id="556268"/>
    <lineage>
        <taxon>Bacteria</taxon>
        <taxon>Pseudomonadati</taxon>
        <taxon>Pseudomonadota</taxon>
        <taxon>Betaproteobacteria</taxon>
        <taxon>Burkholderiales</taxon>
        <taxon>Oxalobacteraceae</taxon>
        <taxon>Oxalobacter</taxon>
    </lineage>
</organism>
<gene>
    <name evidence="2" type="ORF">OFAG_02248</name>
</gene>
<dbReference type="Proteomes" id="UP000003973">
    <property type="component" value="Unassembled WGS sequence"/>
</dbReference>
<protein>
    <submittedName>
        <fullName evidence="2">Uncharacterized protein</fullName>
    </submittedName>
</protein>
<accession>T5LPJ8</accession>
<evidence type="ECO:0000313" key="2">
    <source>
        <dbReference type="EMBL" id="EQM95152.1"/>
    </source>
</evidence>
<evidence type="ECO:0000313" key="3">
    <source>
        <dbReference type="Proteomes" id="UP000003973"/>
    </source>
</evidence>
<feature type="region of interest" description="Disordered" evidence="1">
    <location>
        <begin position="47"/>
        <end position="182"/>
    </location>
</feature>
<reference evidence="2" key="1">
    <citation type="submission" date="2011-10" db="EMBL/GenBank/DDBJ databases">
        <title>The Genome Sequence of Oxalobacter formigenes HOxBLS.</title>
        <authorList>
            <consortium name="The Broad Institute Genome Sequencing Platform"/>
            <person name="Earl A."/>
            <person name="Ward D."/>
            <person name="Feldgarden M."/>
            <person name="Gevers D."/>
            <person name="Allison M.J."/>
            <person name="Humphrey S."/>
            <person name="Young S.K."/>
            <person name="Zeng Q."/>
            <person name="Gargeya S."/>
            <person name="Fitzgerald M."/>
            <person name="Haas B."/>
            <person name="Abouelleil A."/>
            <person name="Alvarado L."/>
            <person name="Arachchi H.M."/>
            <person name="Berlin A."/>
            <person name="Brown A."/>
            <person name="Chapman S.B."/>
            <person name="Chen Z."/>
            <person name="Dunbar C."/>
            <person name="Freedman E."/>
            <person name="Gearin G."/>
            <person name="Goldberg J."/>
            <person name="Griggs A."/>
            <person name="Gujja S."/>
            <person name="Heiman D."/>
            <person name="Howarth C."/>
            <person name="Larson L."/>
            <person name="Lui A."/>
            <person name="MacDonald P.J.P."/>
            <person name="Montmayeur A."/>
            <person name="Murphy C."/>
            <person name="Neiman D."/>
            <person name="Pearson M."/>
            <person name="Priest M."/>
            <person name="Roberts A."/>
            <person name="Saif S."/>
            <person name="Shea T."/>
            <person name="Shenoy N."/>
            <person name="Sisk P."/>
            <person name="Stolte C."/>
            <person name="Sykes S."/>
            <person name="Wortman J."/>
            <person name="Nusbaum C."/>
            <person name="Birren B."/>
        </authorList>
    </citation>
    <scope>NUCLEOTIDE SEQUENCE [LARGE SCALE GENOMIC DNA]</scope>
    <source>
        <strain evidence="2">HOxBLS</strain>
    </source>
</reference>
<proteinExistence type="predicted"/>